<dbReference type="EMBL" id="PVBS01000002">
    <property type="protein sequence ID" value="PRD53960.1"/>
    <property type="molecule type" value="Genomic_DNA"/>
</dbReference>
<keyword evidence="1" id="KW-0812">Transmembrane</keyword>
<reference evidence="4 5" key="1">
    <citation type="submission" date="2018-02" db="EMBL/GenBank/DDBJ databases">
        <title>The draft genome of Sphingobacterium gobiense H7.</title>
        <authorList>
            <person name="Li L."/>
            <person name="Liu L."/>
            <person name="Zhang X."/>
            <person name="Wang T."/>
            <person name="Liang L."/>
        </authorList>
    </citation>
    <scope>NUCLEOTIDE SEQUENCE [LARGE SCALE GENOMIC DNA]</scope>
    <source>
        <strain evidence="4 5">ACCC 05757</strain>
    </source>
</reference>
<comment type="caution">
    <text evidence="4">The sequence shown here is derived from an EMBL/GenBank/DDBJ whole genome shotgun (WGS) entry which is preliminary data.</text>
</comment>
<evidence type="ECO:0000313" key="4">
    <source>
        <dbReference type="EMBL" id="PRD53960.1"/>
    </source>
</evidence>
<dbReference type="Gene3D" id="3.55.50.30">
    <property type="match status" value="1"/>
</dbReference>
<proteinExistence type="predicted"/>
<feature type="domain" description="Protein FecR C-terminal" evidence="3">
    <location>
        <begin position="279"/>
        <end position="341"/>
    </location>
</feature>
<gene>
    <name evidence="4" type="ORF">C5749_10640</name>
</gene>
<evidence type="ECO:0000256" key="1">
    <source>
        <dbReference type="SAM" id="Phobius"/>
    </source>
</evidence>
<dbReference type="InterPro" id="IPR012373">
    <property type="entry name" value="Ferrdict_sens_TM"/>
</dbReference>
<evidence type="ECO:0000259" key="3">
    <source>
        <dbReference type="Pfam" id="PF16344"/>
    </source>
</evidence>
<dbReference type="RefSeq" id="WP_105725868.1">
    <property type="nucleotide sequence ID" value="NZ_PVBS01000002.1"/>
</dbReference>
<keyword evidence="5" id="KW-1185">Reference proteome</keyword>
<evidence type="ECO:0008006" key="6">
    <source>
        <dbReference type="Google" id="ProtNLM"/>
    </source>
</evidence>
<keyword evidence="1" id="KW-0472">Membrane</keyword>
<dbReference type="GO" id="GO:0016989">
    <property type="term" value="F:sigma factor antagonist activity"/>
    <property type="evidence" value="ECO:0007669"/>
    <property type="project" value="TreeGrafter"/>
</dbReference>
<dbReference type="Gene3D" id="2.60.120.1440">
    <property type="match status" value="1"/>
</dbReference>
<evidence type="ECO:0000259" key="2">
    <source>
        <dbReference type="Pfam" id="PF04773"/>
    </source>
</evidence>
<dbReference type="OrthoDB" id="934696at2"/>
<dbReference type="InterPro" id="IPR032508">
    <property type="entry name" value="FecR_C"/>
</dbReference>
<accession>A0A2S9JLC7</accession>
<sequence>MKFGRKRGGKGRMSEAKQQARRKIWEDPTIIEDIFKDAEWQQYDGTTRDHVPSRKMAQHIDEEILRENARILKREHHLRRSNRIVQVGIAAALLLFISFHFWEASLPSDKSVLVFRDTTSQPEWVVITNESIRVDTIRLPDRSTVHLYEKSSIRYLSDFSEATREIHLDGKAFFDVENDAKRPFSVFAGETKTTALGTSFTIDTYVENRHTSVALHTGKVLVASTAGIPAFESVLLDRKGANLLFDADMRVVQHRKGDASEFEKSTQIKAVATNKNLLQLDNIPLQDVFVMLQEVYQTTIRIRDNNINDILYTGVIDPQREAINDVLTVICLINDLRFEEKPDGSYNVYRQNQENHTHKINP</sequence>
<feature type="domain" description="FecR protein" evidence="2">
    <location>
        <begin position="136"/>
        <end position="220"/>
    </location>
</feature>
<keyword evidence="1" id="KW-1133">Transmembrane helix</keyword>
<dbReference type="Pfam" id="PF04773">
    <property type="entry name" value="FecR"/>
    <property type="match status" value="1"/>
</dbReference>
<dbReference type="Pfam" id="PF16344">
    <property type="entry name" value="FecR_C"/>
    <property type="match status" value="1"/>
</dbReference>
<protein>
    <recommendedName>
        <fullName evidence="6">FecR protein domain-containing protein</fullName>
    </recommendedName>
</protein>
<dbReference type="PIRSF" id="PIRSF018266">
    <property type="entry name" value="FecR"/>
    <property type="match status" value="1"/>
</dbReference>
<feature type="transmembrane region" description="Helical" evidence="1">
    <location>
        <begin position="84"/>
        <end position="102"/>
    </location>
</feature>
<evidence type="ECO:0000313" key="5">
    <source>
        <dbReference type="Proteomes" id="UP000238642"/>
    </source>
</evidence>
<dbReference type="PANTHER" id="PTHR30273:SF2">
    <property type="entry name" value="PROTEIN FECR"/>
    <property type="match status" value="1"/>
</dbReference>
<dbReference type="PANTHER" id="PTHR30273">
    <property type="entry name" value="PERIPLASMIC SIGNAL SENSOR AND SIGMA FACTOR ACTIVATOR FECR-RELATED"/>
    <property type="match status" value="1"/>
</dbReference>
<organism evidence="4 5">
    <name type="scientific">Sphingobacterium gobiense</name>
    <dbReference type="NCBI Taxonomy" id="1382456"/>
    <lineage>
        <taxon>Bacteria</taxon>
        <taxon>Pseudomonadati</taxon>
        <taxon>Bacteroidota</taxon>
        <taxon>Sphingobacteriia</taxon>
        <taxon>Sphingobacteriales</taxon>
        <taxon>Sphingobacteriaceae</taxon>
        <taxon>Sphingobacterium</taxon>
    </lineage>
</organism>
<dbReference type="AlphaFoldDB" id="A0A2S9JLC7"/>
<dbReference type="InterPro" id="IPR006860">
    <property type="entry name" value="FecR"/>
</dbReference>
<name>A0A2S9JLC7_9SPHI</name>
<dbReference type="Proteomes" id="UP000238642">
    <property type="component" value="Unassembled WGS sequence"/>
</dbReference>